<evidence type="ECO:0000256" key="4">
    <source>
        <dbReference type="ARBA" id="ARBA00023002"/>
    </source>
</evidence>
<dbReference type="GO" id="GO:0004510">
    <property type="term" value="F:tryptophan 5-monooxygenase activity"/>
    <property type="evidence" value="ECO:0007669"/>
    <property type="project" value="TreeGrafter"/>
</dbReference>
<evidence type="ECO:0000256" key="6">
    <source>
        <dbReference type="ARBA" id="ARBA00023033"/>
    </source>
</evidence>
<keyword evidence="4" id="KW-0560">Oxidoreductase</keyword>
<dbReference type="OrthoDB" id="983542at2759"/>
<keyword evidence="6" id="KW-0503">Monooxygenase</keyword>
<protein>
    <submittedName>
        <fullName evidence="11">BH4_AAA_HYDROXYL_2 domain-containing protein</fullName>
    </submittedName>
</protein>
<reference evidence="9 10" key="2">
    <citation type="submission" date="2018-11" db="EMBL/GenBank/DDBJ databases">
        <authorList>
            <consortium name="Pathogen Informatics"/>
        </authorList>
    </citation>
    <scope>NUCLEOTIDE SEQUENCE [LARGE SCALE GENOMIC DNA]</scope>
    <source>
        <strain evidence="9 10">NST_G2</strain>
    </source>
</reference>
<feature type="domain" description="Biopterin-dependent aromatic amino acid hydroxylase family profile" evidence="8">
    <location>
        <begin position="1"/>
        <end position="268"/>
    </location>
</feature>
<proteinExistence type="inferred from homology"/>
<evidence type="ECO:0000256" key="1">
    <source>
        <dbReference type="ARBA" id="ARBA00001954"/>
    </source>
</evidence>
<accession>A0A183T5T4</accession>
<dbReference type="GO" id="GO:0043005">
    <property type="term" value="C:neuron projection"/>
    <property type="evidence" value="ECO:0007669"/>
    <property type="project" value="TreeGrafter"/>
</dbReference>
<dbReference type="SUPFAM" id="SSF56534">
    <property type="entry name" value="Aromatic aminoacid monoxygenases, catalytic and oligomerization domains"/>
    <property type="match status" value="1"/>
</dbReference>
<evidence type="ECO:0000256" key="7">
    <source>
        <dbReference type="PIRSR" id="PIRSR601273-2"/>
    </source>
</evidence>
<comment type="similarity">
    <text evidence="2">Belongs to the biopterin-dependent aromatic amino acid hydroxylase family.</text>
</comment>
<comment type="cofactor">
    <cofactor evidence="1 7">
        <name>Fe(2+)</name>
        <dbReference type="ChEBI" id="CHEBI:29033"/>
    </cofactor>
</comment>
<dbReference type="GO" id="GO:0009072">
    <property type="term" value="P:aromatic amino acid metabolic process"/>
    <property type="evidence" value="ECO:0007669"/>
    <property type="project" value="InterPro"/>
</dbReference>
<dbReference type="EMBL" id="UYSU01036832">
    <property type="protein sequence ID" value="VDL98217.1"/>
    <property type="molecule type" value="Genomic_DNA"/>
</dbReference>
<dbReference type="PANTHER" id="PTHR11473">
    <property type="entry name" value="AROMATIC AMINO ACID HYDROXYLASE"/>
    <property type="match status" value="1"/>
</dbReference>
<dbReference type="Gene3D" id="1.10.800.10">
    <property type="entry name" value="Aromatic amino acid hydroxylase"/>
    <property type="match status" value="1"/>
</dbReference>
<feature type="binding site" evidence="7">
    <location>
        <position position="107"/>
    </location>
    <ligand>
        <name>Fe cation</name>
        <dbReference type="ChEBI" id="CHEBI:24875"/>
    </ligand>
</feature>
<dbReference type="Proteomes" id="UP000275846">
    <property type="component" value="Unassembled WGS sequence"/>
</dbReference>
<dbReference type="Pfam" id="PF00351">
    <property type="entry name" value="Biopterin_H"/>
    <property type="match status" value="1"/>
</dbReference>
<evidence type="ECO:0000256" key="3">
    <source>
        <dbReference type="ARBA" id="ARBA00022723"/>
    </source>
</evidence>
<feature type="binding site" evidence="7">
    <location>
        <position position="147"/>
    </location>
    <ligand>
        <name>Fe cation</name>
        <dbReference type="ChEBI" id="CHEBI:24875"/>
    </ligand>
</feature>
<evidence type="ECO:0000313" key="11">
    <source>
        <dbReference type="WBParaSite" id="SSLN_0001228201-mRNA-1"/>
    </source>
</evidence>
<keyword evidence="10" id="KW-1185">Reference proteome</keyword>
<dbReference type="GO" id="GO:0005506">
    <property type="term" value="F:iron ion binding"/>
    <property type="evidence" value="ECO:0007669"/>
    <property type="project" value="InterPro"/>
</dbReference>
<evidence type="ECO:0000313" key="10">
    <source>
        <dbReference type="Proteomes" id="UP000275846"/>
    </source>
</evidence>
<dbReference type="PROSITE" id="PS00367">
    <property type="entry name" value="BH4_AAA_HYDROXYL_1"/>
    <property type="match status" value="1"/>
</dbReference>
<dbReference type="InterPro" id="IPR001273">
    <property type="entry name" value="ArAA_hydroxylase"/>
</dbReference>
<evidence type="ECO:0000256" key="2">
    <source>
        <dbReference type="ARBA" id="ARBA00009712"/>
    </source>
</evidence>
<dbReference type="STRING" id="70667.A0A183T5T4"/>
<evidence type="ECO:0000259" key="8">
    <source>
        <dbReference type="PROSITE" id="PS51410"/>
    </source>
</evidence>
<dbReference type="InterPro" id="IPR036329">
    <property type="entry name" value="Aro-AA_hydroxylase_C_sf"/>
</dbReference>
<evidence type="ECO:0000313" key="9">
    <source>
        <dbReference type="EMBL" id="VDL98217.1"/>
    </source>
</evidence>
<gene>
    <name evidence="9" type="ORF">SSLN_LOCUS11832</name>
</gene>
<keyword evidence="5 7" id="KW-0408">Iron</keyword>
<reference evidence="11" key="1">
    <citation type="submission" date="2016-06" db="UniProtKB">
        <authorList>
            <consortium name="WormBaseParasite"/>
        </authorList>
    </citation>
    <scope>IDENTIFICATION</scope>
</reference>
<dbReference type="InterPro" id="IPR019774">
    <property type="entry name" value="Aromatic-AA_hydroxylase_C"/>
</dbReference>
<feature type="binding site" evidence="7">
    <location>
        <position position="102"/>
    </location>
    <ligand>
        <name>Fe cation</name>
        <dbReference type="ChEBI" id="CHEBI:24875"/>
    </ligand>
</feature>
<dbReference type="WBParaSite" id="SSLN_0001228201-mRNA-1">
    <property type="protein sequence ID" value="SSLN_0001228201-mRNA-1"/>
    <property type="gene ID" value="SSLN_0001228201"/>
</dbReference>
<organism evidence="11">
    <name type="scientific">Schistocephalus solidus</name>
    <name type="common">Tapeworm</name>
    <dbReference type="NCBI Taxonomy" id="70667"/>
    <lineage>
        <taxon>Eukaryota</taxon>
        <taxon>Metazoa</taxon>
        <taxon>Spiralia</taxon>
        <taxon>Lophotrochozoa</taxon>
        <taxon>Platyhelminthes</taxon>
        <taxon>Cestoda</taxon>
        <taxon>Eucestoda</taxon>
        <taxon>Diphyllobothriidea</taxon>
        <taxon>Diphyllobothriidae</taxon>
        <taxon>Schistocephalus</taxon>
    </lineage>
</organism>
<dbReference type="PROSITE" id="PS51410">
    <property type="entry name" value="BH4_AAA_HYDROXYL_2"/>
    <property type="match status" value="1"/>
</dbReference>
<dbReference type="InterPro" id="IPR018301">
    <property type="entry name" value="ArAA_hydroxylase_Fe/CU_BS"/>
</dbReference>
<dbReference type="AlphaFoldDB" id="A0A183T5T4"/>
<keyword evidence="3 7" id="KW-0479">Metal-binding</keyword>
<evidence type="ECO:0000256" key="5">
    <source>
        <dbReference type="ARBA" id="ARBA00023004"/>
    </source>
</evidence>
<dbReference type="InterPro" id="IPR036951">
    <property type="entry name" value="ArAA_hydroxylase_sf"/>
</dbReference>
<sequence length="268" mass="30331">MSTWAVIYRELTKLYERYACNEFLENLPLLQKYAGYREDDLPQLEDVSKFLKCTSGFIIRPVAGYISARDFLSGLAFRVFFCTQYIRHPSDPFYTPEPDCVHELMGHMPLLADPSFARFSQELGLASLGASDEEVKRLAAVYFFTIEFGLCRQNGELRAYGAGLLSSIGELKHALSDVSVKKPFVPEEVVKAECLVTTFQNAYFVTSSFEEAKDKMRHFTQGIRRPFAVNYNPYTECVEVIDNLAKVTEVLNEVKAGMSVVDDALCQV</sequence>
<name>A0A183T5T4_SCHSO</name>
<dbReference type="PRINTS" id="PR00372">
    <property type="entry name" value="FYWHYDRXLASE"/>
</dbReference>
<dbReference type="PANTHER" id="PTHR11473:SF16">
    <property type="entry name" value="TRYPTOPHAN 5-HYDROXYLASE 2"/>
    <property type="match status" value="1"/>
</dbReference>